<dbReference type="VEuPathDB" id="VectorBase:ISCW005850"/>
<dbReference type="VEuPathDB" id="VectorBase:ISCI005850"/>
<dbReference type="Proteomes" id="UP000001555">
    <property type="component" value="Unassembled WGS sequence"/>
</dbReference>
<evidence type="ECO:0000313" key="3">
    <source>
        <dbReference type="Proteomes" id="UP000001555"/>
    </source>
</evidence>
<organism>
    <name type="scientific">Ixodes scapularis</name>
    <name type="common">Black-legged tick</name>
    <name type="synonym">Deer tick</name>
    <dbReference type="NCBI Taxonomy" id="6945"/>
    <lineage>
        <taxon>Eukaryota</taxon>
        <taxon>Metazoa</taxon>
        <taxon>Ecdysozoa</taxon>
        <taxon>Arthropoda</taxon>
        <taxon>Chelicerata</taxon>
        <taxon>Arachnida</taxon>
        <taxon>Acari</taxon>
        <taxon>Parasitiformes</taxon>
        <taxon>Ixodida</taxon>
        <taxon>Ixodoidea</taxon>
        <taxon>Ixodidae</taxon>
        <taxon>Ixodinae</taxon>
        <taxon>Ixodes</taxon>
    </lineage>
</organism>
<dbReference type="AlphaFoldDB" id="B7PQ71"/>
<proteinExistence type="predicted"/>
<gene>
    <name evidence="1" type="ORF">IscW_ISCW005850</name>
</gene>
<keyword evidence="3" id="KW-1185">Reference proteome</keyword>
<name>B7PQ71_IXOSC</name>
<dbReference type="EMBL" id="DS762878">
    <property type="protein sequence ID" value="EEC08742.1"/>
    <property type="molecule type" value="Genomic_DNA"/>
</dbReference>
<reference evidence="1 3" key="1">
    <citation type="submission" date="2008-03" db="EMBL/GenBank/DDBJ databases">
        <title>Annotation of Ixodes scapularis.</title>
        <authorList>
            <consortium name="Ixodes scapularis Genome Project Consortium"/>
            <person name="Caler E."/>
            <person name="Hannick L.I."/>
            <person name="Bidwell S."/>
            <person name="Joardar V."/>
            <person name="Thiagarajan M."/>
            <person name="Amedeo P."/>
            <person name="Galinsky K.J."/>
            <person name="Schobel S."/>
            <person name="Inman J."/>
            <person name="Hostetler J."/>
            <person name="Miller J."/>
            <person name="Hammond M."/>
            <person name="Megy K."/>
            <person name="Lawson D."/>
            <person name="Kodira C."/>
            <person name="Sutton G."/>
            <person name="Meyer J."/>
            <person name="Hill C.A."/>
            <person name="Birren B."/>
            <person name="Nene V."/>
            <person name="Collins F."/>
            <person name="Alarcon-Chaidez F."/>
            <person name="Wikel S."/>
            <person name="Strausberg R."/>
        </authorList>
    </citation>
    <scope>NUCLEOTIDE SEQUENCE [LARGE SCALE GENOMIC DNA]</scope>
    <source>
        <strain evidence="3">Wikel</strain>
        <strain evidence="1">Wikel colony</strain>
    </source>
</reference>
<dbReference type="EnsemblMetazoa" id="ISCW005850-RA">
    <property type="protein sequence ID" value="ISCW005850-PA"/>
    <property type="gene ID" value="ISCW005850"/>
</dbReference>
<reference evidence="2" key="2">
    <citation type="submission" date="2020-05" db="UniProtKB">
        <authorList>
            <consortium name="EnsemblMetazoa"/>
        </authorList>
    </citation>
    <scope>IDENTIFICATION</scope>
    <source>
        <strain evidence="2">wikel</strain>
    </source>
</reference>
<evidence type="ECO:0000313" key="2">
    <source>
        <dbReference type="EnsemblMetazoa" id="ISCW005850-PA"/>
    </source>
</evidence>
<dbReference type="HOGENOM" id="CLU_2280453_0_0_1"/>
<dbReference type="InParanoid" id="B7PQ71"/>
<sequence length="102" mass="11051">MSFTSGSVFPVTLTSACKSESFPFSVLKARSDSPSSECCVTNRTACFRTTRFLCRALRTSTSCLWAQNIASLNSSRTPLRKIAAASASSDFPLRCHPSKSTE</sequence>
<dbReference type="EMBL" id="ABJB010583830">
    <property type="status" value="NOT_ANNOTATED_CDS"/>
    <property type="molecule type" value="Genomic_DNA"/>
</dbReference>
<protein>
    <submittedName>
        <fullName evidence="1 2">Uncharacterized protein</fullName>
    </submittedName>
</protein>
<evidence type="ECO:0000313" key="1">
    <source>
        <dbReference type="EMBL" id="EEC08742.1"/>
    </source>
</evidence>
<accession>B7PQ71</accession>
<dbReference type="PaxDb" id="6945-B7PQ71"/>